<evidence type="ECO:0000313" key="3">
    <source>
        <dbReference type="Proteomes" id="UP000740926"/>
    </source>
</evidence>
<evidence type="ECO:0000256" key="1">
    <source>
        <dbReference type="SAM" id="MobiDB-lite"/>
    </source>
</evidence>
<organism evidence="2 3">
    <name type="scientific">Rhizopus delemar</name>
    <dbReference type="NCBI Taxonomy" id="936053"/>
    <lineage>
        <taxon>Eukaryota</taxon>
        <taxon>Fungi</taxon>
        <taxon>Fungi incertae sedis</taxon>
        <taxon>Mucoromycota</taxon>
        <taxon>Mucoromycotina</taxon>
        <taxon>Mucoromycetes</taxon>
        <taxon>Mucorales</taxon>
        <taxon>Mucorineae</taxon>
        <taxon>Rhizopodaceae</taxon>
        <taxon>Rhizopus</taxon>
    </lineage>
</organism>
<feature type="region of interest" description="Disordered" evidence="1">
    <location>
        <begin position="28"/>
        <end position="67"/>
    </location>
</feature>
<feature type="compositionally biased region" description="Basic residues" evidence="1">
    <location>
        <begin position="52"/>
        <end position="67"/>
    </location>
</feature>
<accession>A0A9P7C0Z5</accession>
<reference evidence="2 3" key="1">
    <citation type="journal article" date="2020" name="Microb. Genom.">
        <title>Genetic diversity of clinical and environmental Mucorales isolates obtained from an investigation of mucormycosis cases among solid organ transplant recipients.</title>
        <authorList>
            <person name="Nguyen M.H."/>
            <person name="Kaul D."/>
            <person name="Muto C."/>
            <person name="Cheng S.J."/>
            <person name="Richter R.A."/>
            <person name="Bruno V.M."/>
            <person name="Liu G."/>
            <person name="Beyhan S."/>
            <person name="Sundermann A.J."/>
            <person name="Mounaud S."/>
            <person name="Pasculle A.W."/>
            <person name="Nierman W.C."/>
            <person name="Driscoll E."/>
            <person name="Cumbie R."/>
            <person name="Clancy C.J."/>
            <person name="Dupont C.L."/>
        </authorList>
    </citation>
    <scope>NUCLEOTIDE SEQUENCE [LARGE SCALE GENOMIC DNA]</scope>
    <source>
        <strain evidence="2 3">GL24</strain>
    </source>
</reference>
<dbReference type="Proteomes" id="UP000740926">
    <property type="component" value="Unassembled WGS sequence"/>
</dbReference>
<sequence length="67" mass="7045">MDVPGRRAVAVPPATGLAAMDVGLGVPARMPAQPPGAEYPRHGPHGGIQPRHPARHARRAGHRIRPP</sequence>
<comment type="caution">
    <text evidence="2">The sequence shown here is derived from an EMBL/GenBank/DDBJ whole genome shotgun (WGS) entry which is preliminary data.</text>
</comment>
<dbReference type="AlphaFoldDB" id="A0A9P7C0Z5"/>
<evidence type="ECO:0000313" key="2">
    <source>
        <dbReference type="EMBL" id="KAG1530684.1"/>
    </source>
</evidence>
<keyword evidence="3" id="KW-1185">Reference proteome</keyword>
<dbReference type="EMBL" id="JAANIU010012026">
    <property type="protein sequence ID" value="KAG1530684.1"/>
    <property type="molecule type" value="Genomic_DNA"/>
</dbReference>
<protein>
    <submittedName>
        <fullName evidence="2">Uncharacterized protein</fullName>
    </submittedName>
</protein>
<proteinExistence type="predicted"/>
<name>A0A9P7C0Z5_9FUNG</name>
<gene>
    <name evidence="2" type="ORF">G6F50_017152</name>
</gene>